<feature type="domain" description="ABC-type transport auxiliary lipoprotein component" evidence="2">
    <location>
        <begin position="29"/>
        <end position="181"/>
    </location>
</feature>
<gene>
    <name evidence="3" type="ORF">ACFO4O_17465</name>
</gene>
<sequence>MFIRICFIICVFSLTACSSSGPGPKVQYYLLDTASDRSLTTDGASQLAEVRVGAVPDYLNQNALIMMVSEHTLEIARYHKWADRLTDSIARVVEYEYNQALIVSEADSACEQCRSIVLFIEHFYPTADGDVFLTGFYQYNNDQSAPIKKRFNLQGRIQGDGYKAAVVEMRQLLVELSAHIAQEQGITQS</sequence>
<dbReference type="Gene3D" id="3.40.50.10610">
    <property type="entry name" value="ABC-type transport auxiliary lipoprotein component"/>
    <property type="match status" value="1"/>
</dbReference>
<dbReference type="SUPFAM" id="SSF159594">
    <property type="entry name" value="XCC0632-like"/>
    <property type="match status" value="1"/>
</dbReference>
<dbReference type="InterPro" id="IPR005586">
    <property type="entry name" value="ABC_trans_aux"/>
</dbReference>
<accession>A0ABV9M163</accession>
<evidence type="ECO:0000259" key="2">
    <source>
        <dbReference type="Pfam" id="PF03886"/>
    </source>
</evidence>
<evidence type="ECO:0000313" key="3">
    <source>
        <dbReference type="EMBL" id="MFC4701938.1"/>
    </source>
</evidence>
<comment type="caution">
    <text evidence="3">The sequence shown here is derived from an EMBL/GenBank/DDBJ whole genome shotgun (WGS) entry which is preliminary data.</text>
</comment>
<evidence type="ECO:0000256" key="1">
    <source>
        <dbReference type="SAM" id="SignalP"/>
    </source>
</evidence>
<organism evidence="3 4">
    <name type="scientific">Glaciecola siphonariae</name>
    <dbReference type="NCBI Taxonomy" id="521012"/>
    <lineage>
        <taxon>Bacteria</taxon>
        <taxon>Pseudomonadati</taxon>
        <taxon>Pseudomonadota</taxon>
        <taxon>Gammaproteobacteria</taxon>
        <taxon>Alteromonadales</taxon>
        <taxon>Alteromonadaceae</taxon>
        <taxon>Glaciecola</taxon>
    </lineage>
</organism>
<evidence type="ECO:0000313" key="4">
    <source>
        <dbReference type="Proteomes" id="UP001595897"/>
    </source>
</evidence>
<dbReference type="RefSeq" id="WP_382410883.1">
    <property type="nucleotide sequence ID" value="NZ_JBHSGU010000029.1"/>
</dbReference>
<proteinExistence type="predicted"/>
<dbReference type="PROSITE" id="PS51257">
    <property type="entry name" value="PROKAR_LIPOPROTEIN"/>
    <property type="match status" value="1"/>
</dbReference>
<feature type="signal peptide" evidence="1">
    <location>
        <begin position="1"/>
        <end position="18"/>
    </location>
</feature>
<keyword evidence="4" id="KW-1185">Reference proteome</keyword>
<dbReference type="Pfam" id="PF03886">
    <property type="entry name" value="ABC_trans_aux"/>
    <property type="match status" value="1"/>
</dbReference>
<dbReference type="EMBL" id="JBHSGU010000029">
    <property type="protein sequence ID" value="MFC4701938.1"/>
    <property type="molecule type" value="Genomic_DNA"/>
</dbReference>
<keyword evidence="1" id="KW-0732">Signal</keyword>
<protein>
    <submittedName>
        <fullName evidence="3">Membrane integrity-associated transporter subunit PqiC</fullName>
    </submittedName>
</protein>
<name>A0ABV9M163_9ALTE</name>
<feature type="chain" id="PRO_5046438715" evidence="1">
    <location>
        <begin position="19"/>
        <end position="189"/>
    </location>
</feature>
<dbReference type="Proteomes" id="UP001595897">
    <property type="component" value="Unassembled WGS sequence"/>
</dbReference>
<reference evidence="4" key="1">
    <citation type="journal article" date="2019" name="Int. J. Syst. Evol. Microbiol.">
        <title>The Global Catalogue of Microorganisms (GCM) 10K type strain sequencing project: providing services to taxonomists for standard genome sequencing and annotation.</title>
        <authorList>
            <consortium name="The Broad Institute Genomics Platform"/>
            <consortium name="The Broad Institute Genome Sequencing Center for Infectious Disease"/>
            <person name="Wu L."/>
            <person name="Ma J."/>
        </authorList>
    </citation>
    <scope>NUCLEOTIDE SEQUENCE [LARGE SCALE GENOMIC DNA]</scope>
    <source>
        <strain evidence="4">KACC 12507</strain>
    </source>
</reference>